<gene>
    <name evidence="5" type="ORF">TSA66_04225</name>
</gene>
<evidence type="ECO:0000313" key="6">
    <source>
        <dbReference type="Proteomes" id="UP000031572"/>
    </source>
</evidence>
<evidence type="ECO:0000259" key="4">
    <source>
        <dbReference type="PROSITE" id="PS50851"/>
    </source>
</evidence>
<evidence type="ECO:0000256" key="3">
    <source>
        <dbReference type="ARBA" id="ARBA00022490"/>
    </source>
</evidence>
<dbReference type="Pfam" id="PF01584">
    <property type="entry name" value="CheW"/>
    <property type="match status" value="1"/>
</dbReference>
<dbReference type="GO" id="GO:0005829">
    <property type="term" value="C:cytosol"/>
    <property type="evidence" value="ECO:0007669"/>
    <property type="project" value="TreeGrafter"/>
</dbReference>
<dbReference type="Gene3D" id="2.30.30.40">
    <property type="entry name" value="SH3 Domains"/>
    <property type="match status" value="1"/>
</dbReference>
<comment type="subcellular location">
    <subcellularLocation>
        <location evidence="1">Cytoplasm</location>
    </subcellularLocation>
</comment>
<accession>A0A0C2BG23</accession>
<keyword evidence="3" id="KW-0963">Cytoplasm</keyword>
<dbReference type="PROSITE" id="PS50851">
    <property type="entry name" value="CHEW"/>
    <property type="match status" value="1"/>
</dbReference>
<dbReference type="STRING" id="709839.TSA66_04225"/>
<name>A0A0C2BG23_9BURK</name>
<dbReference type="PANTHER" id="PTHR22617:SF45">
    <property type="entry name" value="CHEMOTAXIS PROTEIN CHEW"/>
    <property type="match status" value="1"/>
</dbReference>
<dbReference type="InterPro" id="IPR002545">
    <property type="entry name" value="CheW-lke_dom"/>
</dbReference>
<comment type="caution">
    <text evidence="5">The sequence shown here is derived from an EMBL/GenBank/DDBJ whole genome shotgun (WGS) entry which is preliminary data.</text>
</comment>
<dbReference type="GO" id="GO:0007165">
    <property type="term" value="P:signal transduction"/>
    <property type="evidence" value="ECO:0007669"/>
    <property type="project" value="InterPro"/>
</dbReference>
<dbReference type="PANTHER" id="PTHR22617">
    <property type="entry name" value="CHEMOTAXIS SENSOR HISTIDINE KINASE-RELATED"/>
    <property type="match status" value="1"/>
</dbReference>
<dbReference type="InterPro" id="IPR036061">
    <property type="entry name" value="CheW-like_dom_sf"/>
</dbReference>
<dbReference type="AlphaFoldDB" id="A0A0C2BG23"/>
<feature type="domain" description="CheW-like" evidence="4">
    <location>
        <begin position="23"/>
        <end position="164"/>
    </location>
</feature>
<proteinExistence type="predicted"/>
<dbReference type="InterPro" id="IPR039315">
    <property type="entry name" value="CheW"/>
</dbReference>
<dbReference type="CDD" id="cd00732">
    <property type="entry name" value="CheW"/>
    <property type="match status" value="1"/>
</dbReference>
<organism evidence="5 6">
    <name type="scientific">Noviherbaspirillum autotrophicum</name>
    <dbReference type="NCBI Taxonomy" id="709839"/>
    <lineage>
        <taxon>Bacteria</taxon>
        <taxon>Pseudomonadati</taxon>
        <taxon>Pseudomonadota</taxon>
        <taxon>Betaproteobacteria</taxon>
        <taxon>Burkholderiales</taxon>
        <taxon>Oxalobacteraceae</taxon>
        <taxon>Noviherbaspirillum</taxon>
    </lineage>
</organism>
<evidence type="ECO:0000256" key="2">
    <source>
        <dbReference type="ARBA" id="ARBA00021483"/>
    </source>
</evidence>
<evidence type="ECO:0000256" key="1">
    <source>
        <dbReference type="ARBA" id="ARBA00004496"/>
    </source>
</evidence>
<protein>
    <recommendedName>
        <fullName evidence="2">Chemotaxis protein CheW</fullName>
    </recommendedName>
</protein>
<dbReference type="EMBL" id="JWJG01000028">
    <property type="protein sequence ID" value="KIF80195.1"/>
    <property type="molecule type" value="Genomic_DNA"/>
</dbReference>
<dbReference type="GO" id="GO:0006935">
    <property type="term" value="P:chemotaxis"/>
    <property type="evidence" value="ECO:0007669"/>
    <property type="project" value="InterPro"/>
</dbReference>
<evidence type="ECO:0000313" key="5">
    <source>
        <dbReference type="EMBL" id="KIF80195.1"/>
    </source>
</evidence>
<dbReference type="RefSeq" id="WP_040039110.1">
    <property type="nucleotide sequence ID" value="NZ_JWJG01000028.1"/>
</dbReference>
<dbReference type="SMART" id="SM00260">
    <property type="entry name" value="CheW"/>
    <property type="match status" value="1"/>
</dbReference>
<dbReference type="SUPFAM" id="SSF50341">
    <property type="entry name" value="CheW-like"/>
    <property type="match status" value="1"/>
</dbReference>
<dbReference type="Proteomes" id="UP000031572">
    <property type="component" value="Unassembled WGS sequence"/>
</dbReference>
<keyword evidence="6" id="KW-1185">Reference proteome</keyword>
<reference evidence="5 6" key="1">
    <citation type="submission" date="2014-12" db="EMBL/GenBank/DDBJ databases">
        <title>Denitrispirillum autotrophicum gen. nov., sp. nov., Denitrifying, Facultatively Autotrophic Bacteria Isolated from Rice Paddy Soil.</title>
        <authorList>
            <person name="Ishii S."/>
            <person name="Ashida N."/>
            <person name="Ohno H."/>
            <person name="Otsuka S."/>
            <person name="Yokota A."/>
            <person name="Senoo K."/>
        </authorList>
    </citation>
    <scope>NUCLEOTIDE SEQUENCE [LARGE SCALE GENOMIC DNA]</scope>
    <source>
        <strain evidence="5 6">TSA66</strain>
    </source>
</reference>
<dbReference type="OrthoDB" id="9790406at2"/>
<sequence length="172" mass="18489">MQASNISGLSAPAGTRQAQETGAPEFLIFGLGGEEYGIGIRNVQELRGYETVTRIANAPDYIKGVINLRGAIVPILDMRIKFGLDAPTYDALTVVVILNLDGRLVGIVVDRVSDVVTLKPEQIRPAPPMHGEALDTGYLLALGTLDDRMLILVDIDKLSPHADLDVMQKIAA</sequence>
<dbReference type="Gene3D" id="2.40.50.180">
    <property type="entry name" value="CheA-289, Domain 4"/>
    <property type="match status" value="1"/>
</dbReference>